<dbReference type="InterPro" id="IPR012675">
    <property type="entry name" value="Beta-grasp_dom_sf"/>
</dbReference>
<dbReference type="AlphaFoldDB" id="A0A1M5A245"/>
<dbReference type="RefSeq" id="WP_073249536.1">
    <property type="nucleotide sequence ID" value="NZ_FQVG01000046.1"/>
</dbReference>
<sequence>MRVRVKLFATLRDGRDKDRVYELRDGTRAIDVINMLNIKLDDVKILIINGQDGDFDVQLKDGDILSIFPPVGGG</sequence>
<dbReference type="InterPro" id="IPR003749">
    <property type="entry name" value="ThiS/MoaD-like"/>
</dbReference>
<dbReference type="EMBL" id="FQVG01000046">
    <property type="protein sequence ID" value="SHF24450.1"/>
    <property type="molecule type" value="Genomic_DNA"/>
</dbReference>
<evidence type="ECO:0000313" key="1">
    <source>
        <dbReference type="EMBL" id="SHF24450.1"/>
    </source>
</evidence>
<dbReference type="InterPro" id="IPR016155">
    <property type="entry name" value="Mopterin_synth/thiamin_S_b"/>
</dbReference>
<protein>
    <submittedName>
        <fullName evidence="1">ThiS family protein</fullName>
    </submittedName>
</protein>
<reference evidence="2" key="1">
    <citation type="submission" date="2016-11" db="EMBL/GenBank/DDBJ databases">
        <authorList>
            <person name="Varghese N."/>
            <person name="Submissions S."/>
        </authorList>
    </citation>
    <scope>NUCLEOTIDE SEQUENCE [LARGE SCALE GENOMIC DNA]</scope>
    <source>
        <strain evidence="2">DSM 10124</strain>
    </source>
</reference>
<dbReference type="Gene3D" id="3.10.20.30">
    <property type="match status" value="1"/>
</dbReference>
<organism evidence="1 2">
    <name type="scientific">Caloramator proteoclasticus DSM 10124</name>
    <dbReference type="NCBI Taxonomy" id="1121262"/>
    <lineage>
        <taxon>Bacteria</taxon>
        <taxon>Bacillati</taxon>
        <taxon>Bacillota</taxon>
        <taxon>Clostridia</taxon>
        <taxon>Eubacteriales</taxon>
        <taxon>Clostridiaceae</taxon>
        <taxon>Caloramator</taxon>
    </lineage>
</organism>
<name>A0A1M5A245_9CLOT</name>
<evidence type="ECO:0000313" key="2">
    <source>
        <dbReference type="Proteomes" id="UP000184423"/>
    </source>
</evidence>
<dbReference type="Proteomes" id="UP000184423">
    <property type="component" value="Unassembled WGS sequence"/>
</dbReference>
<proteinExistence type="predicted"/>
<dbReference type="Pfam" id="PF02597">
    <property type="entry name" value="ThiS"/>
    <property type="match status" value="1"/>
</dbReference>
<accession>A0A1M5A245</accession>
<gene>
    <name evidence="1" type="ORF">SAMN02746091_02076</name>
</gene>
<dbReference type="SUPFAM" id="SSF54285">
    <property type="entry name" value="MoaD/ThiS"/>
    <property type="match status" value="1"/>
</dbReference>
<keyword evidence="2" id="KW-1185">Reference proteome</keyword>